<keyword evidence="1" id="KW-0812">Transmembrane</keyword>
<name>A0A2A2ZN79_MYCAV</name>
<proteinExistence type="predicted"/>
<keyword evidence="1" id="KW-1133">Transmembrane helix</keyword>
<accession>A0A2A2ZN79</accession>
<dbReference type="Proteomes" id="UP000217768">
    <property type="component" value="Unassembled WGS sequence"/>
</dbReference>
<feature type="transmembrane region" description="Helical" evidence="1">
    <location>
        <begin position="20"/>
        <end position="40"/>
    </location>
</feature>
<evidence type="ECO:0000313" key="3">
    <source>
        <dbReference type="Proteomes" id="UP000217768"/>
    </source>
</evidence>
<dbReference type="RefSeq" id="WP_095794986.1">
    <property type="nucleotide sequence ID" value="NZ_NSFD01000005.1"/>
</dbReference>
<reference evidence="2 3" key="1">
    <citation type="submission" date="2017-08" db="EMBL/GenBank/DDBJ databases">
        <title>Phylogenetic analysis of Mycobacterium avium complex whole genomes.</title>
        <authorList>
            <person name="Caverly L.J."/>
            <person name="Spilker T."/>
            <person name="Lipuma J."/>
        </authorList>
    </citation>
    <scope>NUCLEOTIDE SEQUENCE [LARGE SCALE GENOMIC DNA]</scope>
    <source>
        <strain evidence="2 3">FLAC0165</strain>
    </source>
</reference>
<comment type="caution">
    <text evidence="2">The sequence shown here is derived from an EMBL/GenBank/DDBJ whole genome shotgun (WGS) entry which is preliminary data.</text>
</comment>
<dbReference type="AlphaFoldDB" id="A0A2A2ZN79"/>
<dbReference type="EMBL" id="NSFD01000005">
    <property type="protein sequence ID" value="PBA27891.1"/>
    <property type="molecule type" value="Genomic_DNA"/>
</dbReference>
<gene>
    <name evidence="2" type="ORF">CKJ66_04615</name>
</gene>
<evidence type="ECO:0000256" key="1">
    <source>
        <dbReference type="SAM" id="Phobius"/>
    </source>
</evidence>
<sequence>MTIDPGNTIDQHPNPKPPNMFHRIIVLLGAATAGTVAGYFSDWESGLTVFSTIVSICTIEHRN</sequence>
<protein>
    <submittedName>
        <fullName evidence="2">Uncharacterized protein</fullName>
    </submittedName>
</protein>
<keyword evidence="1" id="KW-0472">Membrane</keyword>
<organism evidence="2 3">
    <name type="scientific">Mycobacterium avium</name>
    <dbReference type="NCBI Taxonomy" id="1764"/>
    <lineage>
        <taxon>Bacteria</taxon>
        <taxon>Bacillati</taxon>
        <taxon>Actinomycetota</taxon>
        <taxon>Actinomycetes</taxon>
        <taxon>Mycobacteriales</taxon>
        <taxon>Mycobacteriaceae</taxon>
        <taxon>Mycobacterium</taxon>
        <taxon>Mycobacterium avium complex (MAC)</taxon>
    </lineage>
</organism>
<evidence type="ECO:0000313" key="2">
    <source>
        <dbReference type="EMBL" id="PBA27891.1"/>
    </source>
</evidence>